<dbReference type="FunFam" id="1.10.630.10:FF:000069">
    <property type="entry name" value="Cytochrome P450, putative (Eurofung)"/>
    <property type="match status" value="1"/>
</dbReference>
<dbReference type="InterPro" id="IPR001128">
    <property type="entry name" value="Cyt_P450"/>
</dbReference>
<dbReference type="InterPro" id="IPR017972">
    <property type="entry name" value="Cyt_P450_CS"/>
</dbReference>
<comment type="cofactor">
    <cofactor evidence="1 12">
        <name>heme</name>
        <dbReference type="ChEBI" id="CHEBI:30413"/>
    </cofactor>
</comment>
<dbReference type="CDD" id="cd11062">
    <property type="entry name" value="CYP58-like"/>
    <property type="match status" value="1"/>
</dbReference>
<keyword evidence="4 12" id="KW-0349">Heme</keyword>
<dbReference type="AlphaFoldDB" id="A0A9P5H5S9"/>
<dbReference type="Pfam" id="PF00067">
    <property type="entry name" value="p450"/>
    <property type="match status" value="1"/>
</dbReference>
<evidence type="ECO:0000256" key="5">
    <source>
        <dbReference type="ARBA" id="ARBA00022692"/>
    </source>
</evidence>
<evidence type="ECO:0000313" key="17">
    <source>
        <dbReference type="Proteomes" id="UP000722485"/>
    </source>
</evidence>
<dbReference type="InterPro" id="IPR050121">
    <property type="entry name" value="Cytochrome_P450_monoxygenase"/>
</dbReference>
<evidence type="ECO:0000256" key="12">
    <source>
        <dbReference type="PIRSR" id="PIRSR602401-1"/>
    </source>
</evidence>
<dbReference type="PRINTS" id="PR00463">
    <property type="entry name" value="EP450I"/>
</dbReference>
<name>A0A9P5H5S9_9HYPO</name>
<feature type="transmembrane region" description="Helical" evidence="14">
    <location>
        <begin position="12"/>
        <end position="33"/>
    </location>
</feature>
<dbReference type="Proteomes" id="UP000722485">
    <property type="component" value="Unassembled WGS sequence"/>
</dbReference>
<dbReference type="SUPFAM" id="SSF48264">
    <property type="entry name" value="Cytochrome P450"/>
    <property type="match status" value="1"/>
</dbReference>
<dbReference type="EMBL" id="JAANBB010000105">
    <property type="protein sequence ID" value="KAF7550144.1"/>
    <property type="molecule type" value="Genomic_DNA"/>
</dbReference>
<dbReference type="Gene3D" id="3.40.30.10">
    <property type="entry name" value="Glutaredoxin"/>
    <property type="match status" value="1"/>
</dbReference>
<evidence type="ECO:0000256" key="4">
    <source>
        <dbReference type="ARBA" id="ARBA00022617"/>
    </source>
</evidence>
<dbReference type="Pfam" id="PF00085">
    <property type="entry name" value="Thioredoxin"/>
    <property type="match status" value="1"/>
</dbReference>
<dbReference type="CDD" id="cd02947">
    <property type="entry name" value="TRX_family"/>
    <property type="match status" value="1"/>
</dbReference>
<evidence type="ECO:0000259" key="15">
    <source>
        <dbReference type="PROSITE" id="PS51352"/>
    </source>
</evidence>
<feature type="domain" description="Thioredoxin" evidence="15">
    <location>
        <begin position="539"/>
        <end position="670"/>
    </location>
</feature>
<keyword evidence="7 14" id="KW-1133">Transmembrane helix</keyword>
<dbReference type="InterPro" id="IPR036249">
    <property type="entry name" value="Thioredoxin-like_sf"/>
</dbReference>
<evidence type="ECO:0000256" key="2">
    <source>
        <dbReference type="ARBA" id="ARBA00004167"/>
    </source>
</evidence>
<evidence type="ECO:0000256" key="13">
    <source>
        <dbReference type="RuleBase" id="RU000461"/>
    </source>
</evidence>
<dbReference type="PANTHER" id="PTHR24305">
    <property type="entry name" value="CYTOCHROME P450"/>
    <property type="match status" value="1"/>
</dbReference>
<protein>
    <recommendedName>
        <fullName evidence="15">Thioredoxin domain-containing protein</fullName>
    </recommendedName>
</protein>
<evidence type="ECO:0000256" key="14">
    <source>
        <dbReference type="SAM" id="Phobius"/>
    </source>
</evidence>
<keyword evidence="8 13" id="KW-0560">Oxidoreductase</keyword>
<evidence type="ECO:0000256" key="10">
    <source>
        <dbReference type="ARBA" id="ARBA00023033"/>
    </source>
</evidence>
<keyword evidence="9 12" id="KW-0408">Iron</keyword>
<dbReference type="Gene3D" id="1.10.630.10">
    <property type="entry name" value="Cytochrome P450"/>
    <property type="match status" value="1"/>
</dbReference>
<keyword evidence="17" id="KW-1185">Reference proteome</keyword>
<dbReference type="PROSITE" id="PS00194">
    <property type="entry name" value="THIOREDOXIN_1"/>
    <property type="match status" value="1"/>
</dbReference>
<comment type="caution">
    <text evidence="16">The sequence shown here is derived from an EMBL/GenBank/DDBJ whole genome shotgun (WGS) entry which is preliminary data.</text>
</comment>
<dbReference type="OrthoDB" id="3945418at2759"/>
<dbReference type="PRINTS" id="PR00385">
    <property type="entry name" value="P450"/>
</dbReference>
<dbReference type="InterPro" id="IPR013766">
    <property type="entry name" value="Thioredoxin_domain"/>
</dbReference>
<dbReference type="GO" id="GO:0020037">
    <property type="term" value="F:heme binding"/>
    <property type="evidence" value="ECO:0007669"/>
    <property type="project" value="InterPro"/>
</dbReference>
<gene>
    <name evidence="16" type="ORF">G7Z17_g5911</name>
</gene>
<evidence type="ECO:0000256" key="3">
    <source>
        <dbReference type="ARBA" id="ARBA00010617"/>
    </source>
</evidence>
<keyword evidence="5 14" id="KW-0812">Transmembrane</keyword>
<feature type="binding site" description="axial binding residue" evidence="12">
    <location>
        <position position="470"/>
    </location>
    <ligand>
        <name>heme</name>
        <dbReference type="ChEBI" id="CHEBI:30413"/>
    </ligand>
    <ligandPart>
        <name>Fe</name>
        <dbReference type="ChEBI" id="CHEBI:18248"/>
    </ligandPart>
</feature>
<evidence type="ECO:0000256" key="8">
    <source>
        <dbReference type="ARBA" id="ARBA00023002"/>
    </source>
</evidence>
<dbReference type="GO" id="GO:0005506">
    <property type="term" value="F:iron ion binding"/>
    <property type="evidence" value="ECO:0007669"/>
    <property type="project" value="InterPro"/>
</dbReference>
<reference evidence="16" key="1">
    <citation type="submission" date="2020-03" db="EMBL/GenBank/DDBJ databases">
        <title>Draft Genome Sequence of Cylindrodendrum hubeiense.</title>
        <authorList>
            <person name="Buettner E."/>
            <person name="Kellner H."/>
        </authorList>
    </citation>
    <scope>NUCLEOTIDE SEQUENCE</scope>
    <source>
        <strain evidence="16">IHI 201604</strain>
    </source>
</reference>
<evidence type="ECO:0000256" key="6">
    <source>
        <dbReference type="ARBA" id="ARBA00022723"/>
    </source>
</evidence>
<sequence length="687" mass="76601">MSTTVAASTPLSVLAFNLTIQNVMGFIGLWLVYQLLKCLYNISPLHPLSHIPGPKLSAATYLPEFYHDVIRFGRYTAEIRQMHEKYGSIVRINPHEVHCNDANFAEEIYAVSGRKRDKPVHQINGSALGEAGFGTVDHDLHRKRRVPLAKFFSRGMIARLEGEVHSLVQKLCDKLLAQSDKQQPFDVTMAYSCFTSDAISGYCFGESFGFLAQEGWYPNFREPTASILRPVFIFRFFPWTKSLTVVGEWLVNYLPENIALLIQTLKIDIPNKVKRTKSELDAGIRHERPTVFGSLLESDLELLEKQPQRLSDEATAVVGAGTETTSWALAVITYHLLTKPEMLVKLTKELNEAVDDPKHLPTWTTLEKLPYLGAVLQEGLRLSYGVSARTARIPTEESLVYRGEFNKKPVEYVIPRGYAIGMSAAITHHDERVFPDSYEFIPERWLDESNQRRKDVERGMLAFSKGSRSCLGMNLALCELNLCLTGLVLRVFPHMRLFETTDEDIAYDHDMFVPCAKDGTNDHKMQTIYYIILAVIAVVLIGPAIFADRSPIPETSGEVFKITKAAELDAVLSSTTHVIADFYADWCPPCRAIAPIFSQLADSHSAKGKLAFAKVNVDHVNDVAGRYSVSAMPTFVLFENGKPKALAVEGLQGRQSVSFTKDGLVDRLRGADVVALKAVVAALAAKV</sequence>
<evidence type="ECO:0000313" key="16">
    <source>
        <dbReference type="EMBL" id="KAF7550144.1"/>
    </source>
</evidence>
<dbReference type="GO" id="GO:0016020">
    <property type="term" value="C:membrane"/>
    <property type="evidence" value="ECO:0007669"/>
    <property type="project" value="UniProtKB-SubCell"/>
</dbReference>
<dbReference type="InterPro" id="IPR002401">
    <property type="entry name" value="Cyt_P450_E_grp-I"/>
</dbReference>
<dbReference type="PANTHER" id="PTHR24305:SF147">
    <property type="entry name" value="P450, PUTATIVE (EUROFUNG)-RELATED"/>
    <property type="match status" value="1"/>
</dbReference>
<keyword evidence="10 13" id="KW-0503">Monooxygenase</keyword>
<evidence type="ECO:0000256" key="9">
    <source>
        <dbReference type="ARBA" id="ARBA00023004"/>
    </source>
</evidence>
<accession>A0A9P5H5S9</accession>
<proteinExistence type="inferred from homology"/>
<feature type="transmembrane region" description="Helical" evidence="14">
    <location>
        <begin position="527"/>
        <end position="546"/>
    </location>
</feature>
<dbReference type="PROSITE" id="PS51352">
    <property type="entry name" value="THIOREDOXIN_2"/>
    <property type="match status" value="1"/>
</dbReference>
<keyword evidence="6 12" id="KW-0479">Metal-binding</keyword>
<evidence type="ECO:0000256" key="11">
    <source>
        <dbReference type="ARBA" id="ARBA00023136"/>
    </source>
</evidence>
<dbReference type="GO" id="GO:0016705">
    <property type="term" value="F:oxidoreductase activity, acting on paired donors, with incorporation or reduction of molecular oxygen"/>
    <property type="evidence" value="ECO:0007669"/>
    <property type="project" value="InterPro"/>
</dbReference>
<dbReference type="SUPFAM" id="SSF52833">
    <property type="entry name" value="Thioredoxin-like"/>
    <property type="match status" value="1"/>
</dbReference>
<dbReference type="InterPro" id="IPR036396">
    <property type="entry name" value="Cyt_P450_sf"/>
</dbReference>
<evidence type="ECO:0000256" key="7">
    <source>
        <dbReference type="ARBA" id="ARBA00022989"/>
    </source>
</evidence>
<evidence type="ECO:0000256" key="1">
    <source>
        <dbReference type="ARBA" id="ARBA00001971"/>
    </source>
</evidence>
<organism evidence="16 17">
    <name type="scientific">Cylindrodendrum hubeiense</name>
    <dbReference type="NCBI Taxonomy" id="595255"/>
    <lineage>
        <taxon>Eukaryota</taxon>
        <taxon>Fungi</taxon>
        <taxon>Dikarya</taxon>
        <taxon>Ascomycota</taxon>
        <taxon>Pezizomycotina</taxon>
        <taxon>Sordariomycetes</taxon>
        <taxon>Hypocreomycetidae</taxon>
        <taxon>Hypocreales</taxon>
        <taxon>Nectriaceae</taxon>
        <taxon>Cylindrodendrum</taxon>
    </lineage>
</organism>
<comment type="subcellular location">
    <subcellularLocation>
        <location evidence="2">Membrane</location>
        <topology evidence="2">Single-pass membrane protein</topology>
    </subcellularLocation>
</comment>
<comment type="similarity">
    <text evidence="3 13">Belongs to the cytochrome P450 family.</text>
</comment>
<keyword evidence="11 14" id="KW-0472">Membrane</keyword>
<dbReference type="PROSITE" id="PS00086">
    <property type="entry name" value="CYTOCHROME_P450"/>
    <property type="match status" value="1"/>
</dbReference>
<dbReference type="GO" id="GO:0004497">
    <property type="term" value="F:monooxygenase activity"/>
    <property type="evidence" value="ECO:0007669"/>
    <property type="project" value="UniProtKB-KW"/>
</dbReference>
<dbReference type="InterPro" id="IPR017937">
    <property type="entry name" value="Thioredoxin_CS"/>
</dbReference>